<dbReference type="Proteomes" id="UP000183832">
    <property type="component" value="Unassembled WGS sequence"/>
</dbReference>
<proteinExistence type="predicted"/>
<gene>
    <name evidence="1" type="ORF">CLUMA_CG019648</name>
</gene>
<accession>A0A1J1J3D9</accession>
<dbReference type="AlphaFoldDB" id="A0A1J1J3D9"/>
<sequence>MTLKLEYESAITCTNFAEIQSSRKNLYHKSDGALKKGQLKKSMELMCLNSPKNSEDTRMNGTKTKRIVFIVRQKFAVFVSQRID</sequence>
<reference evidence="1 2" key="1">
    <citation type="submission" date="2015-04" db="EMBL/GenBank/DDBJ databases">
        <authorList>
            <person name="Syromyatnikov M.Y."/>
            <person name="Popov V.N."/>
        </authorList>
    </citation>
    <scope>NUCLEOTIDE SEQUENCE [LARGE SCALE GENOMIC DNA]</scope>
</reference>
<protein>
    <submittedName>
        <fullName evidence="1">CLUMA_CG019648, isoform A</fullName>
    </submittedName>
</protein>
<name>A0A1J1J3D9_9DIPT</name>
<evidence type="ECO:0000313" key="1">
    <source>
        <dbReference type="EMBL" id="CRL06879.1"/>
    </source>
</evidence>
<evidence type="ECO:0000313" key="2">
    <source>
        <dbReference type="Proteomes" id="UP000183832"/>
    </source>
</evidence>
<dbReference type="EMBL" id="CVRI01000067">
    <property type="protein sequence ID" value="CRL06879.1"/>
    <property type="molecule type" value="Genomic_DNA"/>
</dbReference>
<organism evidence="1 2">
    <name type="scientific">Clunio marinus</name>
    <dbReference type="NCBI Taxonomy" id="568069"/>
    <lineage>
        <taxon>Eukaryota</taxon>
        <taxon>Metazoa</taxon>
        <taxon>Ecdysozoa</taxon>
        <taxon>Arthropoda</taxon>
        <taxon>Hexapoda</taxon>
        <taxon>Insecta</taxon>
        <taxon>Pterygota</taxon>
        <taxon>Neoptera</taxon>
        <taxon>Endopterygota</taxon>
        <taxon>Diptera</taxon>
        <taxon>Nematocera</taxon>
        <taxon>Chironomoidea</taxon>
        <taxon>Chironomidae</taxon>
        <taxon>Clunio</taxon>
    </lineage>
</organism>
<keyword evidence="2" id="KW-1185">Reference proteome</keyword>